<comment type="caution">
    <text evidence="1">The sequence shown here is derived from an EMBL/GenBank/DDBJ whole genome shotgun (WGS) entry which is preliminary data.</text>
</comment>
<dbReference type="EMBL" id="BPLQ01000056">
    <property type="protein sequence ID" value="GIX67051.1"/>
    <property type="molecule type" value="Genomic_DNA"/>
</dbReference>
<reference evidence="1 2" key="1">
    <citation type="submission" date="2021-06" db="EMBL/GenBank/DDBJ databases">
        <title>Caerostris darwini draft genome.</title>
        <authorList>
            <person name="Kono N."/>
            <person name="Arakawa K."/>
        </authorList>
    </citation>
    <scope>NUCLEOTIDE SEQUENCE [LARGE SCALE GENOMIC DNA]</scope>
</reference>
<dbReference type="Proteomes" id="UP001054837">
    <property type="component" value="Unassembled WGS sequence"/>
</dbReference>
<name>A0AAV4M3M6_9ARAC</name>
<accession>A0AAV4M3M6</accession>
<keyword evidence="2" id="KW-1185">Reference proteome</keyword>
<dbReference type="AlphaFoldDB" id="A0AAV4M3M6"/>
<protein>
    <submittedName>
        <fullName evidence="1">Uncharacterized protein</fullName>
    </submittedName>
</protein>
<evidence type="ECO:0000313" key="1">
    <source>
        <dbReference type="EMBL" id="GIX67051.1"/>
    </source>
</evidence>
<evidence type="ECO:0000313" key="2">
    <source>
        <dbReference type="Proteomes" id="UP001054837"/>
    </source>
</evidence>
<organism evidence="1 2">
    <name type="scientific">Caerostris darwini</name>
    <dbReference type="NCBI Taxonomy" id="1538125"/>
    <lineage>
        <taxon>Eukaryota</taxon>
        <taxon>Metazoa</taxon>
        <taxon>Ecdysozoa</taxon>
        <taxon>Arthropoda</taxon>
        <taxon>Chelicerata</taxon>
        <taxon>Arachnida</taxon>
        <taxon>Araneae</taxon>
        <taxon>Araneomorphae</taxon>
        <taxon>Entelegynae</taxon>
        <taxon>Araneoidea</taxon>
        <taxon>Araneidae</taxon>
        <taxon>Caerostris</taxon>
    </lineage>
</organism>
<proteinExistence type="predicted"/>
<gene>
    <name evidence="1" type="ORF">CDAR_26751</name>
</gene>
<sequence>MPQLQIINGISPSVVCNPWPSNQLNCDKPNLSKIPKSAHACDTESQKTSDPVSTNLNLVLIKLSTDSYRIKTANVETGTDVVDCFSTNSKKENVLQFCDSEHEESSLKDQLNIFTALFSLFNTEDSESNRKLQFLNDISSPVRNSPLPSNQLDCVKKNVKYSKKLIINNTSLPQNETISELDFFSKEQCKTVSSKISSNCVSLQSPNAALGIAPIYTKYSIKLSTTLSAEKIQYNKDNTLLYPNQSDSLTSTKRIGNRKFVKIKSKEEINRILKCLSESESLSHRTCSYRISSNNITKVHSFNDYAADNITSSKTECQNIIKFKDINQFLSNSYLHEDNTIGQFNIKMPSNKTLQSLNKNTVNQTFKKQEMQTISKTTDIKLSDSIKFPRKRKSEIKNDTKISQTKIICTKRKITQDSETDLIIKKAKPKNTLNVGGKKRKLID</sequence>